<organism evidence="2">
    <name type="scientific">Medicago truncatula</name>
    <name type="common">Barrel medic</name>
    <name type="synonym">Medicago tribuloides</name>
    <dbReference type="NCBI Taxonomy" id="3880"/>
    <lineage>
        <taxon>Eukaryota</taxon>
        <taxon>Viridiplantae</taxon>
        <taxon>Streptophyta</taxon>
        <taxon>Embryophyta</taxon>
        <taxon>Tracheophyta</taxon>
        <taxon>Spermatophyta</taxon>
        <taxon>Magnoliopsida</taxon>
        <taxon>eudicotyledons</taxon>
        <taxon>Gunneridae</taxon>
        <taxon>Pentapetalae</taxon>
        <taxon>rosids</taxon>
        <taxon>fabids</taxon>
        <taxon>Fabales</taxon>
        <taxon>Fabaceae</taxon>
        <taxon>Papilionoideae</taxon>
        <taxon>50 kb inversion clade</taxon>
        <taxon>NPAAA clade</taxon>
        <taxon>Hologalegina</taxon>
        <taxon>IRL clade</taxon>
        <taxon>Trifolieae</taxon>
        <taxon>Medicago</taxon>
    </lineage>
</organism>
<dbReference type="PANTHER" id="PTHR47723:SF19">
    <property type="entry name" value="POLYNUCLEOTIDYL TRANSFERASE, RIBONUCLEASE H-LIKE SUPERFAMILY PROTEIN"/>
    <property type="match status" value="1"/>
</dbReference>
<comment type="caution">
    <text evidence="2">The sequence shown here is derived from an EMBL/GenBank/DDBJ whole genome shotgun (WGS) entry which is preliminary data.</text>
</comment>
<gene>
    <name evidence="2" type="ORF">MtrunA17_Chr3g0097811</name>
</gene>
<dbReference type="GO" id="GO:0003676">
    <property type="term" value="F:nucleic acid binding"/>
    <property type="evidence" value="ECO:0007669"/>
    <property type="project" value="InterPro"/>
</dbReference>
<dbReference type="Gene3D" id="3.30.420.10">
    <property type="entry name" value="Ribonuclease H-like superfamily/Ribonuclease H"/>
    <property type="match status" value="1"/>
</dbReference>
<name>A0A396IMY3_MEDTR</name>
<dbReference type="SUPFAM" id="SSF53098">
    <property type="entry name" value="Ribonuclease H-like"/>
    <property type="match status" value="1"/>
</dbReference>
<dbReference type="InterPro" id="IPR012337">
    <property type="entry name" value="RNaseH-like_sf"/>
</dbReference>
<dbReference type="InterPro" id="IPR036397">
    <property type="entry name" value="RNaseH_sf"/>
</dbReference>
<proteinExistence type="predicted"/>
<dbReference type="CDD" id="cd06222">
    <property type="entry name" value="RNase_H_like"/>
    <property type="match status" value="1"/>
</dbReference>
<evidence type="ECO:0000259" key="1">
    <source>
        <dbReference type="PROSITE" id="PS50879"/>
    </source>
</evidence>
<feature type="domain" description="RNase H type-1" evidence="1">
    <location>
        <begin position="20"/>
        <end position="162"/>
    </location>
</feature>
<dbReference type="Proteomes" id="UP000265566">
    <property type="component" value="Chromosome 3"/>
</dbReference>
<dbReference type="PANTHER" id="PTHR47723">
    <property type="entry name" value="OS05G0353850 PROTEIN"/>
    <property type="match status" value="1"/>
</dbReference>
<protein>
    <submittedName>
        <fullName evidence="2">Putative ribonuclease H-like domain-containing protein</fullName>
    </submittedName>
</protein>
<dbReference type="GO" id="GO:0004523">
    <property type="term" value="F:RNA-DNA hybrid ribonuclease activity"/>
    <property type="evidence" value="ECO:0007669"/>
    <property type="project" value="InterPro"/>
</dbReference>
<dbReference type="PROSITE" id="PS50879">
    <property type="entry name" value="RNASE_H_1"/>
    <property type="match status" value="1"/>
</dbReference>
<dbReference type="Gramene" id="rna15118">
    <property type="protein sequence ID" value="RHN66989.1"/>
    <property type="gene ID" value="gene15118"/>
</dbReference>
<accession>A0A396IMY3</accession>
<dbReference type="Pfam" id="PF13456">
    <property type="entry name" value="RVT_3"/>
    <property type="match status" value="1"/>
</dbReference>
<dbReference type="InterPro" id="IPR053151">
    <property type="entry name" value="RNase_H-like"/>
</dbReference>
<dbReference type="InterPro" id="IPR044730">
    <property type="entry name" value="RNase_H-like_dom_plant"/>
</dbReference>
<reference evidence="2" key="1">
    <citation type="journal article" date="2018" name="Nat. Plants">
        <title>Whole-genome landscape of Medicago truncatula symbiotic genes.</title>
        <authorList>
            <person name="Pecrix Y."/>
            <person name="Gamas P."/>
            <person name="Carrere S."/>
        </authorList>
    </citation>
    <scope>NUCLEOTIDE SEQUENCE</scope>
    <source>
        <tissue evidence="2">Leaves</tissue>
    </source>
</reference>
<sequence length="191" mass="21632">MISVFKYGTSKEKVAWRRPSKNEIALDVDGSSFRNLGRAGYGGVVRDYKGEWLRGFSGPIEFAIGFANSLEAELEAIKHGLLFAWEYGYKQISCRSDCTQALTLIRKYQPDDDTRPSFMIQQNIQIIEEIEELVSRDWVVELSHTFREGNKCADYMAKLGAKGVKDVCVSPPDGLFSLYHNDLMGIGYERP</sequence>
<dbReference type="AlphaFoldDB" id="A0A396IMY3"/>
<dbReference type="InterPro" id="IPR002156">
    <property type="entry name" value="RNaseH_domain"/>
</dbReference>
<evidence type="ECO:0000313" key="2">
    <source>
        <dbReference type="EMBL" id="RHN66989.1"/>
    </source>
</evidence>
<dbReference type="EMBL" id="PSQE01000003">
    <property type="protein sequence ID" value="RHN66989.1"/>
    <property type="molecule type" value="Genomic_DNA"/>
</dbReference>